<protein>
    <recommendedName>
        <fullName evidence="3">Cell shape determination protein CcmA</fullName>
    </recommendedName>
</protein>
<dbReference type="PANTHER" id="PTHR35024">
    <property type="entry name" value="HYPOTHETICAL CYTOSOLIC PROTEIN"/>
    <property type="match status" value="1"/>
</dbReference>
<name>A0A0F8VY91_9ZZZZ</name>
<dbReference type="Pfam" id="PF04519">
    <property type="entry name" value="Bactofilin"/>
    <property type="match status" value="1"/>
</dbReference>
<sequence length="176" mass="18820">MKWDEALNRYFNQSAEGDQLLVDDNTTNTPTEASQDVKRKTMNRASTLGTDPNNNQNRISHGTKIVGDITSTGSFRIDGDFEGTIQSSGKVVIGESGVVKGTLTSAEVEIEGKIKGKLVVSELLSLRATARVDGEVSTSKLAVEPGATFNATCDMNSNANRAIKTLDGREKAEKPA</sequence>
<evidence type="ECO:0000313" key="2">
    <source>
        <dbReference type="EMBL" id="KKK49337.1"/>
    </source>
</evidence>
<feature type="compositionally biased region" description="Polar residues" evidence="1">
    <location>
        <begin position="43"/>
        <end position="60"/>
    </location>
</feature>
<dbReference type="InterPro" id="IPR007607">
    <property type="entry name" value="BacA/B"/>
</dbReference>
<feature type="compositionally biased region" description="Polar residues" evidence="1">
    <location>
        <begin position="24"/>
        <end position="34"/>
    </location>
</feature>
<evidence type="ECO:0000256" key="1">
    <source>
        <dbReference type="SAM" id="MobiDB-lite"/>
    </source>
</evidence>
<gene>
    <name evidence="2" type="ORF">LCGC14_3136070</name>
</gene>
<comment type="caution">
    <text evidence="2">The sequence shown here is derived from an EMBL/GenBank/DDBJ whole genome shotgun (WGS) entry which is preliminary data.</text>
</comment>
<dbReference type="EMBL" id="LAZR01068599">
    <property type="protein sequence ID" value="KKK49337.1"/>
    <property type="molecule type" value="Genomic_DNA"/>
</dbReference>
<proteinExistence type="predicted"/>
<feature type="region of interest" description="Disordered" evidence="1">
    <location>
        <begin position="20"/>
        <end position="61"/>
    </location>
</feature>
<dbReference type="AlphaFoldDB" id="A0A0F8VY91"/>
<evidence type="ECO:0008006" key="3">
    <source>
        <dbReference type="Google" id="ProtNLM"/>
    </source>
</evidence>
<organism evidence="2">
    <name type="scientific">marine sediment metagenome</name>
    <dbReference type="NCBI Taxonomy" id="412755"/>
    <lineage>
        <taxon>unclassified sequences</taxon>
        <taxon>metagenomes</taxon>
        <taxon>ecological metagenomes</taxon>
    </lineage>
</organism>
<reference evidence="2" key="1">
    <citation type="journal article" date="2015" name="Nature">
        <title>Complex archaea that bridge the gap between prokaryotes and eukaryotes.</title>
        <authorList>
            <person name="Spang A."/>
            <person name="Saw J.H."/>
            <person name="Jorgensen S.L."/>
            <person name="Zaremba-Niedzwiedzka K."/>
            <person name="Martijn J."/>
            <person name="Lind A.E."/>
            <person name="van Eijk R."/>
            <person name="Schleper C."/>
            <person name="Guy L."/>
            <person name="Ettema T.J."/>
        </authorList>
    </citation>
    <scope>NUCLEOTIDE SEQUENCE</scope>
</reference>
<dbReference type="PANTHER" id="PTHR35024:SF4">
    <property type="entry name" value="POLYMER-FORMING CYTOSKELETAL PROTEIN"/>
    <property type="match status" value="1"/>
</dbReference>
<accession>A0A0F8VY91</accession>